<dbReference type="Gene3D" id="3.40.50.2300">
    <property type="match status" value="2"/>
</dbReference>
<dbReference type="PROSITE" id="PS51257">
    <property type="entry name" value="PROKAR_LIPOPROTEIN"/>
    <property type="match status" value="1"/>
</dbReference>
<evidence type="ECO:0000256" key="1">
    <source>
        <dbReference type="ARBA" id="ARBA00004196"/>
    </source>
</evidence>
<dbReference type="EMBL" id="AZFF01000008">
    <property type="protein sequence ID" value="KRL54509.1"/>
    <property type="molecule type" value="Genomic_DNA"/>
</dbReference>
<dbReference type="PATRIC" id="fig|1114972.6.peg.2644"/>
<keyword evidence="5" id="KW-0762">Sugar transport</keyword>
<reference evidence="5 6" key="1">
    <citation type="journal article" date="2015" name="Genome Announc.">
        <title>Expanding the biotechnology potential of lactobacilli through comparative genomics of 213 strains and associated genera.</title>
        <authorList>
            <person name="Sun Z."/>
            <person name="Harris H.M."/>
            <person name="McCann A."/>
            <person name="Guo C."/>
            <person name="Argimon S."/>
            <person name="Zhang W."/>
            <person name="Yang X."/>
            <person name="Jeffery I.B."/>
            <person name="Cooney J.C."/>
            <person name="Kagawa T.F."/>
            <person name="Liu W."/>
            <person name="Song Y."/>
            <person name="Salvetti E."/>
            <person name="Wrobel A."/>
            <person name="Rasinkangas P."/>
            <person name="Parkhill J."/>
            <person name="Rea M.C."/>
            <person name="O'Sullivan O."/>
            <person name="Ritari J."/>
            <person name="Douillard F.P."/>
            <person name="Paul Ross R."/>
            <person name="Yang R."/>
            <person name="Briner A.E."/>
            <person name="Felis G.E."/>
            <person name="de Vos W.M."/>
            <person name="Barrangou R."/>
            <person name="Klaenhammer T.R."/>
            <person name="Caufield P.W."/>
            <person name="Cui Y."/>
            <person name="Zhang H."/>
            <person name="O'Toole P.W."/>
        </authorList>
    </citation>
    <scope>NUCLEOTIDE SEQUENCE [LARGE SCALE GENOMIC DNA]</scope>
    <source>
        <strain evidence="5 6">DSM 15814</strain>
    </source>
</reference>
<accession>A0A0R1RBF9</accession>
<dbReference type="GO" id="GO:0030246">
    <property type="term" value="F:carbohydrate binding"/>
    <property type="evidence" value="ECO:0007669"/>
    <property type="project" value="UniProtKB-ARBA"/>
</dbReference>
<dbReference type="InterPro" id="IPR028082">
    <property type="entry name" value="Peripla_BP_I"/>
</dbReference>
<comment type="similarity">
    <text evidence="2">Belongs to the bacterial solute-binding protein 2 family.</text>
</comment>
<dbReference type="STRING" id="1114972.FD35_GL002578"/>
<dbReference type="eggNOG" id="COG1879">
    <property type="taxonomic scope" value="Bacteria"/>
</dbReference>
<evidence type="ECO:0000256" key="3">
    <source>
        <dbReference type="ARBA" id="ARBA00022729"/>
    </source>
</evidence>
<dbReference type="PANTHER" id="PTHR46847">
    <property type="entry name" value="D-ALLOSE-BINDING PERIPLASMIC PROTEIN-RELATED"/>
    <property type="match status" value="1"/>
</dbReference>
<dbReference type="OrthoDB" id="9814427at2"/>
<dbReference type="InterPro" id="IPR025997">
    <property type="entry name" value="SBP_2_dom"/>
</dbReference>
<organism evidence="5 6">
    <name type="scientific">Furfurilactobacillus rossiae DSM 15814</name>
    <dbReference type="NCBI Taxonomy" id="1114972"/>
    <lineage>
        <taxon>Bacteria</taxon>
        <taxon>Bacillati</taxon>
        <taxon>Bacillota</taxon>
        <taxon>Bacilli</taxon>
        <taxon>Lactobacillales</taxon>
        <taxon>Lactobacillaceae</taxon>
        <taxon>Furfurilactobacillus</taxon>
    </lineage>
</organism>
<evidence type="ECO:0000313" key="5">
    <source>
        <dbReference type="EMBL" id="KRL54509.1"/>
    </source>
</evidence>
<comment type="subcellular location">
    <subcellularLocation>
        <location evidence="1">Cell envelope</location>
    </subcellularLocation>
</comment>
<dbReference type="AlphaFoldDB" id="A0A0R1RBF9"/>
<evidence type="ECO:0000313" key="6">
    <source>
        <dbReference type="Proteomes" id="UP000051999"/>
    </source>
</evidence>
<dbReference type="Proteomes" id="UP000051999">
    <property type="component" value="Unassembled WGS sequence"/>
</dbReference>
<protein>
    <submittedName>
        <fullName evidence="5">ABC-type sugar transport system, periplasmic component</fullName>
    </submittedName>
</protein>
<evidence type="ECO:0000259" key="4">
    <source>
        <dbReference type="Pfam" id="PF13407"/>
    </source>
</evidence>
<dbReference type="SUPFAM" id="SSF53822">
    <property type="entry name" value="Periplasmic binding protein-like I"/>
    <property type="match status" value="1"/>
</dbReference>
<feature type="domain" description="Periplasmic binding protein" evidence="4">
    <location>
        <begin position="50"/>
        <end position="297"/>
    </location>
</feature>
<evidence type="ECO:0000256" key="2">
    <source>
        <dbReference type="ARBA" id="ARBA00007639"/>
    </source>
</evidence>
<keyword evidence="3" id="KW-0732">Signal</keyword>
<dbReference type="Pfam" id="PF13407">
    <property type="entry name" value="Peripla_BP_4"/>
    <property type="match status" value="1"/>
</dbReference>
<dbReference type="GO" id="GO:0030313">
    <property type="term" value="C:cell envelope"/>
    <property type="evidence" value="ECO:0007669"/>
    <property type="project" value="UniProtKB-SubCell"/>
</dbReference>
<name>A0A0R1RBF9_9LACO</name>
<gene>
    <name evidence="5" type="ORF">FD35_GL002578</name>
</gene>
<sequence>MKKGKRYVLVLVALFALSSIILTGCKAVSLTPPTFGGTHTTKKSKDKLKVGVSLSTLSNPFFISVRNGINDVAKQNGTKTEVFDAQNDSSKQSSDIEDLIQKKVDVIIINPVDSDAIVPAVKDANNAGIPVIACDRGSNGGKLLTTVASDNVKAGKMAAQYMMSKVPKGGQVAELEGTPGADAAIQRGKGFNTAAKNNLKIVTKQSADFDRAKGLSVMENILQAHSSIQGVFAQNDEMALGAVKAINNPDLVVVSIDGEPQGLTAVKQGKISGIIAQSPEVEGQLAIKAAYAHYQGKSVPKHTTSPIHLVTKENVSKYK</sequence>
<keyword evidence="5" id="KW-0813">Transport</keyword>
<dbReference type="RefSeq" id="WP_017260719.1">
    <property type="nucleotide sequence ID" value="NZ_AUAW01000012.1"/>
</dbReference>
<comment type="caution">
    <text evidence="5">The sequence shown here is derived from an EMBL/GenBank/DDBJ whole genome shotgun (WGS) entry which is preliminary data.</text>
</comment>
<keyword evidence="6" id="KW-1185">Reference proteome</keyword>
<dbReference type="PANTHER" id="PTHR46847:SF1">
    <property type="entry name" value="D-ALLOSE-BINDING PERIPLASMIC PROTEIN-RELATED"/>
    <property type="match status" value="1"/>
</dbReference>
<proteinExistence type="inferred from homology"/>